<protein>
    <recommendedName>
        <fullName evidence="2">Phage portal protein</fullName>
    </recommendedName>
</protein>
<dbReference type="AlphaFoldDB" id="A0A0F9F639"/>
<reference evidence="1" key="1">
    <citation type="journal article" date="2015" name="Nature">
        <title>Complex archaea that bridge the gap between prokaryotes and eukaryotes.</title>
        <authorList>
            <person name="Spang A."/>
            <person name="Saw J.H."/>
            <person name="Jorgensen S.L."/>
            <person name="Zaremba-Niedzwiedzka K."/>
            <person name="Martijn J."/>
            <person name="Lind A.E."/>
            <person name="van Eijk R."/>
            <person name="Schleper C."/>
            <person name="Guy L."/>
            <person name="Ettema T.J."/>
        </authorList>
    </citation>
    <scope>NUCLEOTIDE SEQUENCE</scope>
</reference>
<organism evidence="1">
    <name type="scientific">marine sediment metagenome</name>
    <dbReference type="NCBI Taxonomy" id="412755"/>
    <lineage>
        <taxon>unclassified sequences</taxon>
        <taxon>metagenomes</taxon>
        <taxon>ecological metagenomes</taxon>
    </lineage>
</organism>
<evidence type="ECO:0000313" key="1">
    <source>
        <dbReference type="EMBL" id="KKL81879.1"/>
    </source>
</evidence>
<proteinExistence type="predicted"/>
<sequence length="357" mass="41141">MALSDPTQMITTELNDISYTAGQEPWNKNLGQYTFDNIDTEVNTYTPDFSKWHGIYRTIPEARSTLDVWCSWVIGKKLTMDEKTRKITDRIRGNGNDTFRIILKNQKRTAKICGDSFAEQVRDKANRLINLKPLNPGHLRIVSNGFGIITKYEQVSNINAADLKILQSWEPHEIFHISNDRIADEIHGIPELEKTFNIMKWKHQSMGDLATMFHRYVQPILEIYASTDDPVELASIEKTYTSSRKNFENRIIPKGAIEKVERVAIPQFATLDPLPWQKFLRSYWTETSNVPDLIRGKSDEVSLAAGKLNYLGYKEKIIMEQLEYSEEIKAQLGLDISFEEPKEIDIDQGFNKSNETD</sequence>
<accession>A0A0F9F639</accession>
<gene>
    <name evidence="1" type="ORF">LCGC14_1990320</name>
</gene>
<evidence type="ECO:0008006" key="2">
    <source>
        <dbReference type="Google" id="ProtNLM"/>
    </source>
</evidence>
<comment type="caution">
    <text evidence="1">The sequence shown here is derived from an EMBL/GenBank/DDBJ whole genome shotgun (WGS) entry which is preliminary data.</text>
</comment>
<dbReference type="EMBL" id="LAZR01022435">
    <property type="protein sequence ID" value="KKL81879.1"/>
    <property type="molecule type" value="Genomic_DNA"/>
</dbReference>
<name>A0A0F9F639_9ZZZZ</name>